<dbReference type="EMBL" id="BRXZ01002405">
    <property type="protein sequence ID" value="GMH61355.1"/>
    <property type="molecule type" value="Genomic_DNA"/>
</dbReference>
<dbReference type="SUPFAM" id="SSF57850">
    <property type="entry name" value="RING/U-box"/>
    <property type="match status" value="1"/>
</dbReference>
<dbReference type="InterPro" id="IPR003613">
    <property type="entry name" value="Ubox_domain"/>
</dbReference>
<comment type="caution">
    <text evidence="3">The sequence shown here is derived from an EMBL/GenBank/DDBJ whole genome shotgun (WGS) entry which is preliminary data.</text>
</comment>
<keyword evidence="4" id="KW-1185">Reference proteome</keyword>
<feature type="domain" description="U-box" evidence="2">
    <location>
        <begin position="1"/>
        <end position="62"/>
    </location>
</feature>
<dbReference type="GO" id="GO:0016567">
    <property type="term" value="P:protein ubiquitination"/>
    <property type="evidence" value="ECO:0007669"/>
    <property type="project" value="InterPro"/>
</dbReference>
<evidence type="ECO:0000313" key="4">
    <source>
        <dbReference type="Proteomes" id="UP001165082"/>
    </source>
</evidence>
<dbReference type="Pfam" id="PF04564">
    <property type="entry name" value="U-box"/>
    <property type="match status" value="1"/>
</dbReference>
<sequence length="384" mass="41037">MSLPALVCKTGKTYDREGLVRWIREHGTDPIDRNLRLTVADLAPNLAVRDMVEEFVEDNYDADAHGPLPDVEEVNLDDEGQEEGKEEGKEEEKEEDFEYEAPPRPSTPPPFVPITVPPPTSPAGLRVVSTVPPTHPSQPSSDGSFFRFWPNDLEVAIGGNYWSDVPSPDELCVNVKGGGGAVFMCKNMRTGKVGGVIFWGAMGSGDAGVGCFNPAQHAEAGDWMAGDEVVLLDYTPSALGGALDGLVASSELDLPGSYSLGGGGTGWNLDAEYLRFGGCGIVGDWWKELSVVITFVRPVAVGGVRTDSPPDLPYKVECQTKSGDWEVVKENCQGNTRVGRGGGGGKLSSKAVRLTWGSTDLHKTNGLSTYKSGGGIHAEVWLEL</sequence>
<feature type="compositionally biased region" description="Acidic residues" evidence="1">
    <location>
        <begin position="70"/>
        <end position="81"/>
    </location>
</feature>
<organism evidence="3 4">
    <name type="scientific">Triparma retinervis</name>
    <dbReference type="NCBI Taxonomy" id="2557542"/>
    <lineage>
        <taxon>Eukaryota</taxon>
        <taxon>Sar</taxon>
        <taxon>Stramenopiles</taxon>
        <taxon>Ochrophyta</taxon>
        <taxon>Bolidophyceae</taxon>
        <taxon>Parmales</taxon>
        <taxon>Triparmaceae</taxon>
        <taxon>Triparma</taxon>
    </lineage>
</organism>
<dbReference type="Gene3D" id="3.30.40.10">
    <property type="entry name" value="Zinc/RING finger domain, C3HC4 (zinc finger)"/>
    <property type="match status" value="1"/>
</dbReference>
<dbReference type="PROSITE" id="PS51698">
    <property type="entry name" value="U_BOX"/>
    <property type="match status" value="1"/>
</dbReference>
<dbReference type="InterPro" id="IPR013083">
    <property type="entry name" value="Znf_RING/FYVE/PHD"/>
</dbReference>
<feature type="region of interest" description="Disordered" evidence="1">
    <location>
        <begin position="60"/>
        <end position="110"/>
    </location>
</feature>
<accession>A0A9W7E112</accession>
<evidence type="ECO:0000259" key="2">
    <source>
        <dbReference type="PROSITE" id="PS51698"/>
    </source>
</evidence>
<gene>
    <name evidence="3" type="ORF">TrRE_jg7094</name>
</gene>
<dbReference type="AlphaFoldDB" id="A0A9W7E112"/>
<name>A0A9W7E112_9STRA</name>
<dbReference type="GO" id="GO:0004842">
    <property type="term" value="F:ubiquitin-protein transferase activity"/>
    <property type="evidence" value="ECO:0007669"/>
    <property type="project" value="InterPro"/>
</dbReference>
<feature type="compositionally biased region" description="Basic and acidic residues" evidence="1">
    <location>
        <begin position="82"/>
        <end position="91"/>
    </location>
</feature>
<evidence type="ECO:0000313" key="3">
    <source>
        <dbReference type="EMBL" id="GMH61355.1"/>
    </source>
</evidence>
<proteinExistence type="predicted"/>
<dbReference type="OrthoDB" id="10265936at2759"/>
<dbReference type="Proteomes" id="UP001165082">
    <property type="component" value="Unassembled WGS sequence"/>
</dbReference>
<reference evidence="3" key="1">
    <citation type="submission" date="2022-07" db="EMBL/GenBank/DDBJ databases">
        <title>Genome analysis of Parmales, a sister group of diatoms, reveals the evolutionary specialization of diatoms from phago-mixotrophs to photoautotrophs.</title>
        <authorList>
            <person name="Ban H."/>
            <person name="Sato S."/>
            <person name="Yoshikawa S."/>
            <person name="Kazumasa Y."/>
            <person name="Nakamura Y."/>
            <person name="Ichinomiya M."/>
            <person name="Saitoh K."/>
            <person name="Sato N."/>
            <person name="Blanc-Mathieu R."/>
            <person name="Endo H."/>
            <person name="Kuwata A."/>
            <person name="Ogata H."/>
        </authorList>
    </citation>
    <scope>NUCLEOTIDE SEQUENCE</scope>
</reference>
<evidence type="ECO:0000256" key="1">
    <source>
        <dbReference type="SAM" id="MobiDB-lite"/>
    </source>
</evidence>
<protein>
    <recommendedName>
        <fullName evidence="2">U-box domain-containing protein</fullName>
    </recommendedName>
</protein>